<keyword evidence="3" id="KW-0560">Oxidoreductase</keyword>
<evidence type="ECO:0000256" key="2">
    <source>
        <dbReference type="ARBA" id="ARBA00022857"/>
    </source>
</evidence>
<gene>
    <name evidence="5" type="primary">mgrA_2</name>
    <name evidence="5" type="ORF">GCM10009717_21310</name>
</gene>
<keyword evidence="6" id="KW-1185">Reference proteome</keyword>
<dbReference type="Gene3D" id="3.20.20.100">
    <property type="entry name" value="NADP-dependent oxidoreductase domain"/>
    <property type="match status" value="1"/>
</dbReference>
<evidence type="ECO:0000313" key="5">
    <source>
        <dbReference type="EMBL" id="GAA1955095.1"/>
    </source>
</evidence>
<organism evidence="5 6">
    <name type="scientific">Agromyces allii</name>
    <dbReference type="NCBI Taxonomy" id="393607"/>
    <lineage>
        <taxon>Bacteria</taxon>
        <taxon>Bacillati</taxon>
        <taxon>Actinomycetota</taxon>
        <taxon>Actinomycetes</taxon>
        <taxon>Micrococcales</taxon>
        <taxon>Microbacteriaceae</taxon>
        <taxon>Agromyces</taxon>
    </lineage>
</organism>
<evidence type="ECO:0000256" key="1">
    <source>
        <dbReference type="ARBA" id="ARBA00006515"/>
    </source>
</evidence>
<name>A0ABP5BZ17_9MICO</name>
<evidence type="ECO:0000259" key="4">
    <source>
        <dbReference type="Pfam" id="PF00248"/>
    </source>
</evidence>
<keyword evidence="2" id="KW-0521">NADP</keyword>
<feature type="domain" description="NADP-dependent oxidoreductase" evidence="4">
    <location>
        <begin position="46"/>
        <end position="345"/>
    </location>
</feature>
<sequence>MPNPGSILSATAPAHNTRTMPHTAAAGRYASMTYVRSGRSGLRLPRISLGMWNNFGTTRGWDTQRALVTHAFDRGITHFDLANNYGPPPGAAESAFGRVLAGDLRHYRDEIIVSTKAGYQMWDGPYGDWGSRKSMLASLDQSLHRTGLEYFDVFYSHRPDPETPIEETMGALAAAVRQGKALYVGISNYNAEQTRAAVIALRAENIPLTIHQPRYNIFDRKPEDALLATLDELGVGCIVFSPLAGGLLTERYLEGVPPGSRAAEGRWMNSSDIGEEYLATANALADIAERRGQTLSQLALSWVLRRPEVTSALIGASSIDQLDRNLAALDAAGLTTADLAAIDEYARQH</sequence>
<comment type="caution">
    <text evidence="5">The sequence shown here is derived from an EMBL/GenBank/DDBJ whole genome shotgun (WGS) entry which is preliminary data.</text>
</comment>
<dbReference type="InterPro" id="IPR023210">
    <property type="entry name" value="NADP_OxRdtase_dom"/>
</dbReference>
<evidence type="ECO:0000256" key="3">
    <source>
        <dbReference type="ARBA" id="ARBA00023002"/>
    </source>
</evidence>
<dbReference type="InterPro" id="IPR036812">
    <property type="entry name" value="NAD(P)_OxRdtase_dom_sf"/>
</dbReference>
<protein>
    <submittedName>
        <fullName evidence="5">L-glyceraldehyde 3-phosphate reductase</fullName>
    </submittedName>
</protein>
<dbReference type="PANTHER" id="PTHR43150">
    <property type="entry name" value="HYPERKINETIC, ISOFORM M"/>
    <property type="match status" value="1"/>
</dbReference>
<comment type="similarity">
    <text evidence="1">Belongs to the shaker potassium channel beta subunit family.</text>
</comment>
<dbReference type="EMBL" id="BAAAMK010000004">
    <property type="protein sequence ID" value="GAA1955095.1"/>
    <property type="molecule type" value="Genomic_DNA"/>
</dbReference>
<dbReference type="SUPFAM" id="SSF51430">
    <property type="entry name" value="NAD(P)-linked oxidoreductase"/>
    <property type="match status" value="1"/>
</dbReference>
<dbReference type="Proteomes" id="UP001499954">
    <property type="component" value="Unassembled WGS sequence"/>
</dbReference>
<dbReference type="InterPro" id="IPR005399">
    <property type="entry name" value="K_chnl_volt-dep_bsu_KCNAB-rel"/>
</dbReference>
<accession>A0ABP5BZ17</accession>
<evidence type="ECO:0000313" key="6">
    <source>
        <dbReference type="Proteomes" id="UP001499954"/>
    </source>
</evidence>
<dbReference type="Pfam" id="PF00248">
    <property type="entry name" value="Aldo_ket_red"/>
    <property type="match status" value="1"/>
</dbReference>
<reference evidence="6" key="1">
    <citation type="journal article" date="2019" name="Int. J. Syst. Evol. Microbiol.">
        <title>The Global Catalogue of Microorganisms (GCM) 10K type strain sequencing project: providing services to taxonomists for standard genome sequencing and annotation.</title>
        <authorList>
            <consortium name="The Broad Institute Genomics Platform"/>
            <consortium name="The Broad Institute Genome Sequencing Center for Infectious Disease"/>
            <person name="Wu L."/>
            <person name="Ma J."/>
        </authorList>
    </citation>
    <scope>NUCLEOTIDE SEQUENCE [LARGE SCALE GENOMIC DNA]</scope>
    <source>
        <strain evidence="6">JCM 13584</strain>
    </source>
</reference>
<proteinExistence type="inferred from homology"/>
<dbReference type="PANTHER" id="PTHR43150:SF4">
    <property type="entry name" value="L-GLYCERALDEHYDE 3-PHOSPHATE REDUCTASE"/>
    <property type="match status" value="1"/>
</dbReference>